<gene>
    <name evidence="2" type="ORF">BGZ80_007186</name>
</gene>
<evidence type="ECO:0000313" key="2">
    <source>
        <dbReference type="EMBL" id="KAF9996697.1"/>
    </source>
</evidence>
<feature type="region of interest" description="Disordered" evidence="1">
    <location>
        <begin position="1"/>
        <end position="53"/>
    </location>
</feature>
<protein>
    <submittedName>
        <fullName evidence="2">Uncharacterized protein</fullName>
    </submittedName>
</protein>
<keyword evidence="3" id="KW-1185">Reference proteome</keyword>
<dbReference type="EMBL" id="JAAAID010003635">
    <property type="protein sequence ID" value="KAF9996697.1"/>
    <property type="molecule type" value="Genomic_DNA"/>
</dbReference>
<reference evidence="2" key="1">
    <citation type="journal article" date="2020" name="Fungal Divers.">
        <title>Resolving the Mortierellaceae phylogeny through synthesis of multi-gene phylogenetics and phylogenomics.</title>
        <authorList>
            <person name="Vandepol N."/>
            <person name="Liber J."/>
            <person name="Desiro A."/>
            <person name="Na H."/>
            <person name="Kennedy M."/>
            <person name="Barry K."/>
            <person name="Grigoriev I.V."/>
            <person name="Miller A.N."/>
            <person name="O'Donnell K."/>
            <person name="Stajich J.E."/>
            <person name="Bonito G."/>
        </authorList>
    </citation>
    <scope>NUCLEOTIDE SEQUENCE</scope>
    <source>
        <strain evidence="2">NRRL 2769</strain>
    </source>
</reference>
<accession>A0A9P6SSH2</accession>
<name>A0A9P6SSH2_9FUNG</name>
<evidence type="ECO:0000313" key="3">
    <source>
        <dbReference type="Proteomes" id="UP000703661"/>
    </source>
</evidence>
<sequence>MAERLQEEAEEKSELDARRKHQYLFDNSNSPPQKERRISNNVFLSPTSPGKKP</sequence>
<feature type="compositionally biased region" description="Basic and acidic residues" evidence="1">
    <location>
        <begin position="1"/>
        <end position="17"/>
    </location>
</feature>
<dbReference type="AlphaFoldDB" id="A0A9P6SSH2"/>
<feature type="non-terminal residue" evidence="2">
    <location>
        <position position="53"/>
    </location>
</feature>
<comment type="caution">
    <text evidence="2">The sequence shown here is derived from an EMBL/GenBank/DDBJ whole genome shotgun (WGS) entry which is preliminary data.</text>
</comment>
<feature type="compositionally biased region" description="Polar residues" evidence="1">
    <location>
        <begin position="39"/>
        <end position="53"/>
    </location>
</feature>
<organism evidence="2 3">
    <name type="scientific">Entomortierella chlamydospora</name>
    <dbReference type="NCBI Taxonomy" id="101097"/>
    <lineage>
        <taxon>Eukaryota</taxon>
        <taxon>Fungi</taxon>
        <taxon>Fungi incertae sedis</taxon>
        <taxon>Mucoromycota</taxon>
        <taxon>Mortierellomycotina</taxon>
        <taxon>Mortierellomycetes</taxon>
        <taxon>Mortierellales</taxon>
        <taxon>Mortierellaceae</taxon>
        <taxon>Entomortierella</taxon>
    </lineage>
</organism>
<dbReference type="Proteomes" id="UP000703661">
    <property type="component" value="Unassembled WGS sequence"/>
</dbReference>
<proteinExistence type="predicted"/>
<evidence type="ECO:0000256" key="1">
    <source>
        <dbReference type="SAM" id="MobiDB-lite"/>
    </source>
</evidence>